<dbReference type="SUPFAM" id="SSF158997">
    <property type="entry name" value="Trm112p-like"/>
    <property type="match status" value="1"/>
</dbReference>
<keyword evidence="4" id="KW-0489">Methyltransferase</keyword>
<dbReference type="AlphaFoldDB" id="A0A150IY48"/>
<evidence type="ECO:0000313" key="7">
    <source>
        <dbReference type="Proteomes" id="UP000092403"/>
    </source>
</evidence>
<dbReference type="Gene3D" id="2.20.25.10">
    <property type="match status" value="1"/>
</dbReference>
<dbReference type="InterPro" id="IPR005651">
    <property type="entry name" value="Trm112-like"/>
</dbReference>
<accession>A0A150IL39</accession>
<dbReference type="InterPro" id="IPR029063">
    <property type="entry name" value="SAM-dependent_MTases_sf"/>
</dbReference>
<organism evidence="4 7">
    <name type="scientific">Candidatus Methanofastidiosum methylothiophilum</name>
    <dbReference type="NCBI Taxonomy" id="1705564"/>
    <lineage>
        <taxon>Archaea</taxon>
        <taxon>Methanobacteriati</taxon>
        <taxon>Methanobacteriota</taxon>
        <taxon>Stenosarchaea group</taxon>
        <taxon>Candidatus Methanofastidiosia</taxon>
        <taxon>Candidatus Methanofastidiosales</taxon>
        <taxon>Candidatus Methanofastidiosaceae</taxon>
        <taxon>Candidatus Methanofastidiosum</taxon>
    </lineage>
</organism>
<dbReference type="Proteomes" id="UP000091929">
    <property type="component" value="Unassembled WGS sequence"/>
</dbReference>
<dbReference type="PANTHER" id="PTHR43861">
    <property type="entry name" value="TRANS-ACONITATE 2-METHYLTRANSFERASE-RELATED"/>
    <property type="match status" value="1"/>
</dbReference>
<feature type="domain" description="Methyltransferase type 11" evidence="1">
    <location>
        <begin position="105"/>
        <end position="198"/>
    </location>
</feature>
<accession>A0A150IU05</accession>
<gene>
    <name evidence="2" type="ORF">APG10_00900</name>
    <name evidence="3" type="ORF">APG11_00274</name>
    <name evidence="4" type="ORF">APG12_01158</name>
</gene>
<evidence type="ECO:0000313" key="6">
    <source>
        <dbReference type="Proteomes" id="UP000092401"/>
    </source>
</evidence>
<dbReference type="InterPro" id="IPR013216">
    <property type="entry name" value="Methyltransf_11"/>
</dbReference>
<reference evidence="5 6" key="1">
    <citation type="journal article" date="2016" name="ISME J.">
        <title>Chasing the elusive Euryarchaeota class WSA2: genomes reveal a uniquely fastidious methyl-reducing methanogen.</title>
        <authorList>
            <person name="Nobu M.K."/>
            <person name="Narihiro T."/>
            <person name="Kuroda K."/>
            <person name="Mei R."/>
            <person name="Liu W.T."/>
        </authorList>
    </citation>
    <scope>NUCLEOTIDE SEQUENCE [LARGE SCALE GENOMIC DNA]</scope>
    <source>
        <strain evidence="2">B03fssc0709_Meth_Bin005</strain>
        <strain evidence="3">B15fssc0709_Meth_Bin003</strain>
        <strain evidence="4">BMIXfssc0709_Meth_Bin006</strain>
    </source>
</reference>
<name>A0A150IY48_9EURY</name>
<dbReference type="Proteomes" id="UP000092403">
    <property type="component" value="Unassembled WGS sequence"/>
</dbReference>
<comment type="caution">
    <text evidence="4">The sequence shown here is derived from an EMBL/GenBank/DDBJ whole genome shotgun (WGS) entry which is preliminary data.</text>
</comment>
<dbReference type="CDD" id="cd02440">
    <property type="entry name" value="AdoMet_MTases"/>
    <property type="match status" value="1"/>
</dbReference>
<evidence type="ECO:0000313" key="2">
    <source>
        <dbReference type="EMBL" id="KYC45394.1"/>
    </source>
</evidence>
<dbReference type="Pfam" id="PF08241">
    <property type="entry name" value="Methyltransf_11"/>
    <property type="match status" value="1"/>
</dbReference>
<dbReference type="SUPFAM" id="SSF53335">
    <property type="entry name" value="S-adenosyl-L-methionine-dependent methyltransferases"/>
    <property type="match status" value="1"/>
</dbReference>
<evidence type="ECO:0000313" key="4">
    <source>
        <dbReference type="EMBL" id="KYC49909.1"/>
    </source>
</evidence>
<evidence type="ECO:0000313" key="3">
    <source>
        <dbReference type="EMBL" id="KYC48467.1"/>
    </source>
</evidence>
<keyword evidence="4" id="KW-0830">Ubiquinone</keyword>
<dbReference type="GO" id="GO:0008757">
    <property type="term" value="F:S-adenosylmethionine-dependent methyltransferase activity"/>
    <property type="evidence" value="ECO:0007669"/>
    <property type="project" value="InterPro"/>
</dbReference>
<evidence type="ECO:0000259" key="1">
    <source>
        <dbReference type="Pfam" id="PF08241"/>
    </source>
</evidence>
<dbReference type="EMBL" id="LNGE01000020">
    <property type="protein sequence ID" value="KYC45394.1"/>
    <property type="molecule type" value="Genomic_DNA"/>
</dbReference>
<dbReference type="Pfam" id="PF03966">
    <property type="entry name" value="Trm112p"/>
    <property type="match status" value="1"/>
</dbReference>
<dbReference type="GO" id="GO:0032259">
    <property type="term" value="P:methylation"/>
    <property type="evidence" value="ECO:0007669"/>
    <property type="project" value="UniProtKB-KW"/>
</dbReference>
<keyword evidence="4" id="KW-0808">Transferase</keyword>
<dbReference type="Gene3D" id="3.40.50.150">
    <property type="entry name" value="Vaccinia Virus protein VP39"/>
    <property type="match status" value="1"/>
</dbReference>
<dbReference type="EMBL" id="LNJC01000023">
    <property type="protein sequence ID" value="KYC49909.1"/>
    <property type="molecule type" value="Genomic_DNA"/>
</dbReference>
<dbReference type="EMBL" id="LNGF01000004">
    <property type="protein sequence ID" value="KYC48467.1"/>
    <property type="molecule type" value="Genomic_DNA"/>
</dbReference>
<sequence>MKREHLKYLACPSCKNDLFIDLIEKETNNKIEKGSLKCPKCNESYEIINFIPRFVPLKNYAEGFGLEWKLHAHTQYDSYTGVNISEKRFFEETKWPRDLSGQLILEVGSGGGRFTEQAASTGAIIVSIDYSQAVESNYNYNGDKGNVIIAQGDIYNLPVKYGYFDKVLCIGVLQHTPHPKKSFMELPKYIKAGGSLVIDIYANKGIRKLFNTKYWVRPITKRMNPDKLYTRCKNYVEFMWPLSKFINKIPYIGKNINWALLIADYRGRYNLSENLLKEWAVLDTFDMLSPAHDSPQSLNTIKGWFREANLDNVEVVYGYNGIEGRGIKKKDLVK</sequence>
<proteinExistence type="predicted"/>
<accession>A0A150IY48</accession>
<dbReference type="Proteomes" id="UP000092401">
    <property type="component" value="Unassembled WGS sequence"/>
</dbReference>
<protein>
    <submittedName>
        <fullName evidence="4">Bifunctional 3-demethylubiquinone-9 3-methyltransferase/ 2-octaprenyl-6-hydroxy phenol methylase</fullName>
    </submittedName>
</protein>
<evidence type="ECO:0000313" key="5">
    <source>
        <dbReference type="Proteomes" id="UP000091929"/>
    </source>
</evidence>